<keyword evidence="3 4" id="KW-0732">Signal</keyword>
<gene>
    <name evidence="5" type="ORF">DKK74_00240</name>
</gene>
<dbReference type="Gene3D" id="3.40.190.10">
    <property type="entry name" value="Periplasmic binding protein-like II"/>
    <property type="match status" value="2"/>
</dbReference>
<evidence type="ECO:0000313" key="6">
    <source>
        <dbReference type="Proteomes" id="UP000248128"/>
    </source>
</evidence>
<reference evidence="5 6" key="1">
    <citation type="submission" date="2018-05" db="EMBL/GenBank/DDBJ databases">
        <title>Reference genomes for bee gut microbiota database.</title>
        <authorList>
            <person name="Ellegaard K.M."/>
        </authorList>
    </citation>
    <scope>NUCLEOTIDE SEQUENCE [LARGE SCALE GENOMIC DNA]</scope>
    <source>
        <strain evidence="5 6">ESL0199</strain>
    </source>
</reference>
<dbReference type="Pfam" id="PF01547">
    <property type="entry name" value="SBP_bac_1"/>
    <property type="match status" value="1"/>
</dbReference>
<dbReference type="RefSeq" id="WP_110412260.1">
    <property type="nucleotide sequence ID" value="NZ_QGLK01000001.1"/>
</dbReference>
<comment type="similarity">
    <text evidence="1">Belongs to the bacterial solute-binding protein 1 family.</text>
</comment>
<dbReference type="InterPro" id="IPR006061">
    <property type="entry name" value="SBP_1_CS"/>
</dbReference>
<dbReference type="GO" id="GO:0055085">
    <property type="term" value="P:transmembrane transport"/>
    <property type="evidence" value="ECO:0007669"/>
    <property type="project" value="InterPro"/>
</dbReference>
<sequence length="417" mass="45772">MKNGKVIALGISCVLALAPLGACGSSSSSGGTKTLEFMTMQSTGTPQLKVIQKLTKKFEKANPGITIKANPGTNNNQNDIRVRLAGHNPPDIWATHGWSRDRYGNFLEPMQNRPWAKRLKPLGNEVYKTSDGKFYALPADIQVSGIMYNDTVMKKAGIDTKSIDSWDAFKDACEKLKAAGMTPIVSTPKDMGAVGDIADYILPGMYTDAQLKELKGGKFDPSIYQKYAEMVSQWTKNGYFNVDYTSATPDDIARLMASDKAGFYFRSNGNAQLIESYNPNVKLGMMPIPSATGKPYFSTGEDMLTFGVSKTSKNKEAALKFIDFLAEPENLQELVNVSMNNSALTGVKSALGQFQTSYDYWMKDKKTATVPFFDRKYLPGMYSTMSKSTDGIITGQLTPKDAADQAKTAFENLKTKK</sequence>
<dbReference type="PROSITE" id="PS01037">
    <property type="entry name" value="SBP_BACTERIAL_1"/>
    <property type="match status" value="1"/>
</dbReference>
<dbReference type="PANTHER" id="PTHR43649">
    <property type="entry name" value="ARABINOSE-BINDING PROTEIN-RELATED"/>
    <property type="match status" value="1"/>
</dbReference>
<dbReference type="EMBL" id="QGLK01000001">
    <property type="protein sequence ID" value="PXY89354.1"/>
    <property type="molecule type" value="Genomic_DNA"/>
</dbReference>
<evidence type="ECO:0000256" key="2">
    <source>
        <dbReference type="ARBA" id="ARBA00022448"/>
    </source>
</evidence>
<name>A0A318MLC6_9BIFI</name>
<dbReference type="InterPro" id="IPR050490">
    <property type="entry name" value="Bact_solute-bd_prot1"/>
</dbReference>
<evidence type="ECO:0000313" key="5">
    <source>
        <dbReference type="EMBL" id="PXY89354.1"/>
    </source>
</evidence>
<dbReference type="OrthoDB" id="2060074at2"/>
<keyword evidence="2" id="KW-0813">Transport</keyword>
<feature type="chain" id="PRO_5016445930" evidence="4">
    <location>
        <begin position="25"/>
        <end position="417"/>
    </location>
</feature>
<feature type="signal peptide" evidence="4">
    <location>
        <begin position="1"/>
        <end position="24"/>
    </location>
</feature>
<comment type="caution">
    <text evidence="5">The sequence shown here is derived from an EMBL/GenBank/DDBJ whole genome shotgun (WGS) entry which is preliminary data.</text>
</comment>
<evidence type="ECO:0000256" key="3">
    <source>
        <dbReference type="ARBA" id="ARBA00022729"/>
    </source>
</evidence>
<dbReference type="Proteomes" id="UP000248128">
    <property type="component" value="Unassembled WGS sequence"/>
</dbReference>
<dbReference type="SUPFAM" id="SSF53850">
    <property type="entry name" value="Periplasmic binding protein-like II"/>
    <property type="match status" value="1"/>
</dbReference>
<organism evidence="5 6">
    <name type="scientific">Bifidobacterium asteroides</name>
    <dbReference type="NCBI Taxonomy" id="1684"/>
    <lineage>
        <taxon>Bacteria</taxon>
        <taxon>Bacillati</taxon>
        <taxon>Actinomycetota</taxon>
        <taxon>Actinomycetes</taxon>
        <taxon>Bifidobacteriales</taxon>
        <taxon>Bifidobacteriaceae</taxon>
        <taxon>Bifidobacterium</taxon>
    </lineage>
</organism>
<dbReference type="InterPro" id="IPR006059">
    <property type="entry name" value="SBP"/>
</dbReference>
<evidence type="ECO:0000256" key="1">
    <source>
        <dbReference type="ARBA" id="ARBA00008520"/>
    </source>
</evidence>
<proteinExistence type="inferred from homology"/>
<protein>
    <submittedName>
        <fullName evidence="5">ABC transporter substrate-binding protein</fullName>
    </submittedName>
</protein>
<evidence type="ECO:0000256" key="4">
    <source>
        <dbReference type="SAM" id="SignalP"/>
    </source>
</evidence>
<accession>A0A318MLC6</accession>
<dbReference type="AlphaFoldDB" id="A0A318MLC6"/>